<feature type="domain" description="AstE/AspA barrel-sandwich hybrid" evidence="7">
    <location>
        <begin position="270"/>
        <end position="343"/>
    </location>
</feature>
<dbReference type="Gene3D" id="3.40.630.10">
    <property type="entry name" value="Zn peptidases"/>
    <property type="match status" value="1"/>
</dbReference>
<comment type="cofactor">
    <cofactor evidence="5">
        <name>Zn(2+)</name>
        <dbReference type="ChEBI" id="CHEBI:29105"/>
    </cofactor>
    <text evidence="5">Binds 1 zinc ion per subunit.</text>
</comment>
<sequence>MSYSTPLYLEQLKSTGDFLTLTRNNEFSLEPTSFTLENGTDVTVHDTGIIEFQPAQQTNKDIVLSSAVHGNETAPIEICDQLIKSIVAEQLTLQQRVLFIYGNPKSINIGKRFVDENLNRLFNGHHTVEGIASNPERVRAKLLEDVVTDFFARGNQDSERFHYDLHTAIRGSKNEKFAVYPFLHGKPWKKSQLQFLLSCGVNTVLMMKSAATTFSYYSSFVHGADSFTVELGQVKPFGENDMSRFEKTKQTLIALISQKSIEYKEFNAEDFELFSVYRTINRTCEDFSFPFADDVENFTGFAKGELMATDGQTRYEAEVDGEAIIFPNADVALGQRALLTVIPMQVDSNFI</sequence>
<dbReference type="GO" id="GO:0009017">
    <property type="term" value="F:succinylglutamate desuccinylase activity"/>
    <property type="evidence" value="ECO:0007669"/>
    <property type="project" value="UniProtKB-UniRule"/>
</dbReference>
<comment type="catalytic activity">
    <reaction evidence="5">
        <text>N-succinyl-L-glutamate + H2O = L-glutamate + succinate</text>
        <dbReference type="Rhea" id="RHEA:15169"/>
        <dbReference type="ChEBI" id="CHEBI:15377"/>
        <dbReference type="ChEBI" id="CHEBI:29985"/>
        <dbReference type="ChEBI" id="CHEBI:30031"/>
        <dbReference type="ChEBI" id="CHEBI:58763"/>
        <dbReference type="EC" id="3.5.1.96"/>
    </reaction>
</comment>
<evidence type="ECO:0000313" key="10">
    <source>
        <dbReference type="Proteomes" id="UP000050378"/>
    </source>
</evidence>
<proteinExistence type="inferred from homology"/>
<dbReference type="InterPro" id="IPR050178">
    <property type="entry name" value="AspA/AstE_fam"/>
</dbReference>
<keyword evidence="3 5" id="KW-0378">Hydrolase</keyword>
<dbReference type="Pfam" id="PF24827">
    <property type="entry name" value="AstE_AspA_cat"/>
    <property type="match status" value="1"/>
</dbReference>
<dbReference type="Proteomes" id="UP000050378">
    <property type="component" value="Unassembled WGS sequence"/>
</dbReference>
<name>A0A0P7D330_9GAMM</name>
<dbReference type="GO" id="GO:0008270">
    <property type="term" value="F:zinc ion binding"/>
    <property type="evidence" value="ECO:0007669"/>
    <property type="project" value="UniProtKB-UniRule"/>
</dbReference>
<feature type="active site" evidence="5">
    <location>
        <position position="230"/>
    </location>
</feature>
<dbReference type="PANTHER" id="PTHR15162:SF7">
    <property type="entry name" value="SUCCINYLGLUTAMATE DESUCCINYLASE"/>
    <property type="match status" value="1"/>
</dbReference>
<dbReference type="HAMAP" id="MF_00767">
    <property type="entry name" value="Arg_catab_AstE"/>
    <property type="match status" value="1"/>
</dbReference>
<reference evidence="9 10" key="1">
    <citation type="submission" date="2015-09" db="EMBL/GenBank/DDBJ databases">
        <title>Draft Genome Sequence of Pseudoalteromonas lipolytica UCD-48B.</title>
        <authorList>
            <person name="Krusor M."/>
            <person name="Coil D.A."/>
            <person name="Lang J.M."/>
            <person name="Eisen J.A."/>
            <person name="Alexiev A."/>
        </authorList>
    </citation>
    <scope>NUCLEOTIDE SEQUENCE [LARGE SCALE GENOMIC DNA]</scope>
    <source>
        <strain evidence="9 10">UCD-48B</strain>
    </source>
</reference>
<evidence type="ECO:0000313" key="9">
    <source>
        <dbReference type="EMBL" id="KPM82718.1"/>
    </source>
</evidence>
<dbReference type="Pfam" id="PF04952">
    <property type="entry name" value="AstE_AspA_hybrid"/>
    <property type="match status" value="1"/>
</dbReference>
<evidence type="ECO:0000256" key="5">
    <source>
        <dbReference type="HAMAP-Rule" id="MF_00767"/>
    </source>
</evidence>
<dbReference type="OrthoDB" id="5290473at2"/>
<evidence type="ECO:0000256" key="1">
    <source>
        <dbReference type="ARBA" id="ARBA00022503"/>
    </source>
</evidence>
<comment type="caution">
    <text evidence="9">The sequence shown here is derived from an EMBL/GenBank/DDBJ whole genome shotgun (WGS) entry which is preliminary data.</text>
</comment>
<feature type="binding site" evidence="5">
    <location>
        <position position="72"/>
    </location>
    <ligand>
        <name>Zn(2+)</name>
        <dbReference type="ChEBI" id="CHEBI:29105"/>
    </ligand>
</feature>
<keyword evidence="1 5" id="KW-0056">Arginine metabolism</keyword>
<evidence type="ECO:0000259" key="7">
    <source>
        <dbReference type="Pfam" id="PF04952"/>
    </source>
</evidence>
<keyword evidence="4 5" id="KW-0862">Zinc</keyword>
<protein>
    <recommendedName>
        <fullName evidence="5 6">Succinylglutamate desuccinylase</fullName>
        <ecNumber evidence="5 6">3.5.1.96</ecNumber>
    </recommendedName>
</protein>
<evidence type="ECO:0000256" key="2">
    <source>
        <dbReference type="ARBA" id="ARBA00022723"/>
    </source>
</evidence>
<feature type="binding site" evidence="5">
    <location>
        <position position="69"/>
    </location>
    <ligand>
        <name>Zn(2+)</name>
        <dbReference type="ChEBI" id="CHEBI:29105"/>
    </ligand>
</feature>
<dbReference type="EMBL" id="LJTC01000010">
    <property type="protein sequence ID" value="KPM82718.1"/>
    <property type="molecule type" value="Genomic_DNA"/>
</dbReference>
<dbReference type="PIRSF" id="PIRSF017020">
    <property type="entry name" value="AstE"/>
    <property type="match status" value="1"/>
</dbReference>
<dbReference type="SUPFAM" id="SSF53187">
    <property type="entry name" value="Zn-dependent exopeptidases"/>
    <property type="match status" value="1"/>
</dbReference>
<dbReference type="STRING" id="570156.AOG27_15535"/>
<dbReference type="NCBIfam" id="TIGR03242">
    <property type="entry name" value="arg_catab_astE"/>
    <property type="match status" value="1"/>
</dbReference>
<dbReference type="CDD" id="cd03855">
    <property type="entry name" value="M14_ASTE"/>
    <property type="match status" value="1"/>
</dbReference>
<dbReference type="PANTHER" id="PTHR15162">
    <property type="entry name" value="ASPARTOACYLASE"/>
    <property type="match status" value="1"/>
</dbReference>
<dbReference type="NCBIfam" id="NF003706">
    <property type="entry name" value="PRK05324.1"/>
    <property type="match status" value="1"/>
</dbReference>
<dbReference type="GO" id="GO:0016788">
    <property type="term" value="F:hydrolase activity, acting on ester bonds"/>
    <property type="evidence" value="ECO:0007669"/>
    <property type="project" value="UniProtKB-UniRule"/>
</dbReference>
<dbReference type="InterPro" id="IPR055438">
    <property type="entry name" value="AstE_AspA_cat"/>
</dbReference>
<dbReference type="InterPro" id="IPR016681">
    <property type="entry name" value="SuccinylGlu_desuccinylase"/>
</dbReference>
<dbReference type="GO" id="GO:0019544">
    <property type="term" value="P:L-arginine catabolic process to L-glutamate"/>
    <property type="evidence" value="ECO:0007669"/>
    <property type="project" value="UniProtKB-UniRule"/>
</dbReference>
<dbReference type="PATRIC" id="fig|570156.3.peg.4198"/>
<comment type="function">
    <text evidence="5">Transforms N(2)-succinylglutamate into succinate and glutamate.</text>
</comment>
<feature type="domain" description="Succinylglutamate desuccinylase/Aspartoacylase catalytic" evidence="8">
    <location>
        <begin position="60"/>
        <end position="256"/>
    </location>
</feature>
<dbReference type="AlphaFoldDB" id="A0A0P7D330"/>
<accession>A0A0P7D330</accession>
<comment type="pathway">
    <text evidence="5">Amino-acid degradation; L-arginine degradation via AST pathway; L-glutamate and succinate from L-arginine: step 5/5.</text>
</comment>
<organism evidence="9 10">
    <name type="scientific">Pseudoalteromonas lipolytica</name>
    <dbReference type="NCBI Taxonomy" id="570156"/>
    <lineage>
        <taxon>Bacteria</taxon>
        <taxon>Pseudomonadati</taxon>
        <taxon>Pseudomonadota</taxon>
        <taxon>Gammaproteobacteria</taxon>
        <taxon>Alteromonadales</taxon>
        <taxon>Pseudoalteromonadaceae</taxon>
        <taxon>Pseudoalteromonas</taxon>
    </lineage>
</organism>
<dbReference type="InterPro" id="IPR007036">
    <property type="entry name" value="Aste_AspA_hybrid_dom"/>
</dbReference>
<gene>
    <name evidence="5" type="primary">astE</name>
    <name evidence="9" type="ORF">AOG27_15535</name>
</gene>
<evidence type="ECO:0000256" key="4">
    <source>
        <dbReference type="ARBA" id="ARBA00022833"/>
    </source>
</evidence>
<dbReference type="UniPathway" id="UPA00185">
    <property type="reaction ID" value="UER00283"/>
</dbReference>
<comment type="similarity">
    <text evidence="5">Belongs to the AspA/AstE family. Succinylglutamate desuccinylase subfamily.</text>
</comment>
<dbReference type="GO" id="GO:0019545">
    <property type="term" value="P:L-arginine catabolic process to succinate"/>
    <property type="evidence" value="ECO:0007669"/>
    <property type="project" value="UniProtKB-UniRule"/>
</dbReference>
<evidence type="ECO:0000256" key="6">
    <source>
        <dbReference type="NCBIfam" id="TIGR03242"/>
    </source>
</evidence>
<dbReference type="RefSeq" id="WP_054553924.1">
    <property type="nucleotide sequence ID" value="NZ_LJTC01000010.1"/>
</dbReference>
<keyword evidence="2 5" id="KW-0479">Metal-binding</keyword>
<evidence type="ECO:0000259" key="8">
    <source>
        <dbReference type="Pfam" id="PF24827"/>
    </source>
</evidence>
<evidence type="ECO:0000256" key="3">
    <source>
        <dbReference type="ARBA" id="ARBA00022801"/>
    </source>
</evidence>
<feature type="binding site" evidence="5">
    <location>
        <position position="166"/>
    </location>
    <ligand>
        <name>Zn(2+)</name>
        <dbReference type="ChEBI" id="CHEBI:29105"/>
    </ligand>
</feature>
<dbReference type="EC" id="3.5.1.96" evidence="5 6"/>